<feature type="disulfide bond" evidence="20">
    <location>
        <begin position="292"/>
        <end position="321"/>
    </location>
</feature>
<sequence>LNEFFSVCPQNARQRAVVDAFKFAWKGYKTYAWGHDHLKPLSKSYSEWFGLGLTIVDSLDTMIIMGLDEEFEEARSWVAESLTFEKNVFVNFFETSIRILGGLLSAYHLSGERMFVEKAEDVGKRLLAAYTGSSPIPVSDVNLKSSAKQPPGSGESSLSEVTTVQIEFRDLSRVTGNSTFETLTFSTSEHIHKLGCDKYDGLCGMFLDPIAGTFRDVSTITVGARADSYYEYLLKQWLQTGKKIDWLKDDYVKAIAAMEKNLIRKSEPSKLTFIGEILPSNKYSPKMDHLACFLAGTLALGTLNGLPNSHLELGEALGSGCHRMYQTPTGLWPEIIYFNTVAGRGTDILIKEMDAHCLLRPEAIEAWFYLYRVTKNKMYQEWGWEAFKALLKYAKVENGFSSVNSVKRIPVLYRDMMESFFLAETLKYLYLLFDDEGTDIPLSTFVFNSEGHPLPIYSH</sequence>
<comment type="subcellular location">
    <subcellularLocation>
        <location evidence="2">Endoplasmic reticulum membrane</location>
        <topology evidence="2">Single-pass type II membrane protein</topology>
    </subcellularLocation>
</comment>
<evidence type="ECO:0000256" key="21">
    <source>
        <dbReference type="RuleBase" id="RU361193"/>
    </source>
</evidence>
<dbReference type="InterPro" id="IPR001382">
    <property type="entry name" value="Glyco_hydro_47"/>
</dbReference>
<keyword evidence="14 21" id="KW-0326">Glycosidase</keyword>
<evidence type="ECO:0000256" key="19">
    <source>
        <dbReference type="PIRSR" id="PIRSR601382-2"/>
    </source>
</evidence>
<keyword evidence="12" id="KW-0472">Membrane</keyword>
<feature type="binding site" evidence="19">
    <location>
        <position position="449"/>
    </location>
    <ligand>
        <name>Ca(2+)</name>
        <dbReference type="ChEBI" id="CHEBI:29108"/>
    </ligand>
</feature>
<comment type="pathway">
    <text evidence="3">Protein modification; protein glycosylation.</text>
</comment>
<evidence type="ECO:0000313" key="22">
    <source>
        <dbReference type="Proteomes" id="UP000046393"/>
    </source>
</evidence>
<comment type="function">
    <text evidence="17">Involved in glycoprotein quality control targeting of misfolded glycoproteins for degradation. It primarily trims a single alpha-1,2-linked mannose residue from Man(9)GlcNAc(2) to produce Man(8)GlcNAc(2), but at high enzyme concentrations, as found in the ER quality control compartment (ERQC), it further trims the carbohydrates to Man(5-6)GlcNAc(2).</text>
</comment>
<protein>
    <recommendedName>
        <fullName evidence="21">alpha-1,2-Mannosidase</fullName>
        <ecNumber evidence="21">3.2.1.-</ecNumber>
    </recommendedName>
</protein>
<evidence type="ECO:0000256" key="14">
    <source>
        <dbReference type="ARBA" id="ARBA00023295"/>
    </source>
</evidence>
<evidence type="ECO:0000256" key="4">
    <source>
        <dbReference type="ARBA" id="ARBA00007658"/>
    </source>
</evidence>
<dbReference type="EC" id="3.2.1.-" evidence="21"/>
<evidence type="ECO:0000256" key="18">
    <source>
        <dbReference type="PIRSR" id="PIRSR601382-1"/>
    </source>
</evidence>
<comment type="cofactor">
    <cofactor evidence="1 19">
        <name>Ca(2+)</name>
        <dbReference type="ChEBI" id="CHEBI:29108"/>
    </cofactor>
</comment>
<dbReference type="GO" id="GO:0005975">
    <property type="term" value="P:carbohydrate metabolic process"/>
    <property type="evidence" value="ECO:0007669"/>
    <property type="project" value="InterPro"/>
</dbReference>
<evidence type="ECO:0000256" key="15">
    <source>
        <dbReference type="ARBA" id="ARBA00047669"/>
    </source>
</evidence>
<keyword evidence="8" id="KW-0256">Endoplasmic reticulum</keyword>
<dbReference type="STRING" id="451379.A0A0N5AJW1"/>
<evidence type="ECO:0000313" key="23">
    <source>
        <dbReference type="WBParaSite" id="SMUV_0000475901-mRNA-1"/>
    </source>
</evidence>
<comment type="catalytic activity">
    <reaction evidence="15">
        <text>N(4)-(alpha-D-Man-(1-&gt;2)-alpha-D-Man-(1-&gt;2)-alpha-D-Man-(1-&gt;3)-[alpha-D-Man-(1-&gt;3)-[alpha-D-Man-(1-&gt;2)-alpha-D-Man-(1-&gt;6)]-alpha-D-Man-(1-&gt;6)]-beta-D-Man-(1-&gt;4)-beta-D-GlcNAc-(1-&gt;4)-beta-D-GlcNAc)-L-asparaginyl-[protein] (N-glucan mannose isomer 8A1,2,3B1,3) + 3 H2O = N(4)-(alpha-D-Man-(1-&gt;3)-[alpha-D-Man-(1-&gt;3)-[alpha-D-Man-(1-&gt;6)]-alpha-D-Man-(1-&gt;6)]-beta-D-Man-(1-&gt;4)-beta-D-GlcNAc-(1-&gt;4)-beta-D-GlcNAc)-L-asparaginyl-[protein] (N-glucan mannose isomer 5A1,2) + 3 beta-D-mannose</text>
        <dbReference type="Rhea" id="RHEA:56028"/>
        <dbReference type="Rhea" id="RHEA-COMP:14358"/>
        <dbReference type="Rhea" id="RHEA-COMP:14367"/>
        <dbReference type="ChEBI" id="CHEBI:15377"/>
        <dbReference type="ChEBI" id="CHEBI:28563"/>
        <dbReference type="ChEBI" id="CHEBI:59087"/>
        <dbReference type="ChEBI" id="CHEBI:60628"/>
        <dbReference type="EC" id="3.2.1.113"/>
    </reaction>
</comment>
<evidence type="ECO:0000256" key="2">
    <source>
        <dbReference type="ARBA" id="ARBA00004648"/>
    </source>
</evidence>
<keyword evidence="13 20" id="KW-1015">Disulfide bond</keyword>
<dbReference type="AlphaFoldDB" id="A0A0N5AJW1"/>
<evidence type="ECO:0000256" key="13">
    <source>
        <dbReference type="ARBA" id="ARBA00023157"/>
    </source>
</evidence>
<comment type="catalytic activity">
    <reaction evidence="16">
        <text>N(4)-(alpha-D-Man-(1-&gt;2)-alpha-D-Man-(1-&gt;2)-alpha-D-Man-(1-&gt;3)-[alpha-D-Man-(1-&gt;2)-alpha-D-Man-(1-&gt;3)-[alpha-D-Man-(1-&gt;2)-alpha-D-Man-(1-&gt;6)]-alpha-D-Man-(1-&gt;6)]-beta-D-Man-(1-&gt;4)-beta-D-GlcNAc-(1-&gt;4)-beta-D-GlcNAc)-L-asparaginyl-[protein] (N-glucan mannose isomer 9A1,2,3B1,2,3) + 4 H2O = N(4)-(alpha-D-Man-(1-&gt;3)-[alpha-D-Man-(1-&gt;3)-[alpha-D-Man-(1-&gt;6)]-alpha-D-Man-(1-&gt;6)]-beta-D-Man-(1-&gt;4)-beta-D-GlcNAc-(1-&gt;4)-beta-D-GlcNAc)-L-asparaginyl-[protein] (N-glucan mannose isomer 5A1,2) + 4 beta-D-mannose</text>
        <dbReference type="Rhea" id="RHEA:56008"/>
        <dbReference type="Rhea" id="RHEA-COMP:14356"/>
        <dbReference type="Rhea" id="RHEA-COMP:14367"/>
        <dbReference type="ChEBI" id="CHEBI:15377"/>
        <dbReference type="ChEBI" id="CHEBI:28563"/>
        <dbReference type="ChEBI" id="CHEBI:59087"/>
        <dbReference type="ChEBI" id="CHEBI:139493"/>
        <dbReference type="EC" id="3.2.1.113"/>
    </reaction>
</comment>
<dbReference type="PANTHER" id="PTHR11742">
    <property type="entry name" value="MANNOSYL-OLIGOSACCHARIDE ALPHA-1,2-MANNOSIDASE-RELATED"/>
    <property type="match status" value="1"/>
</dbReference>
<dbReference type="Gene3D" id="1.50.10.10">
    <property type="match status" value="1"/>
</dbReference>
<keyword evidence="22" id="KW-1185">Reference proteome</keyword>
<organism evidence="22 23">
    <name type="scientific">Syphacia muris</name>
    <dbReference type="NCBI Taxonomy" id="451379"/>
    <lineage>
        <taxon>Eukaryota</taxon>
        <taxon>Metazoa</taxon>
        <taxon>Ecdysozoa</taxon>
        <taxon>Nematoda</taxon>
        <taxon>Chromadorea</taxon>
        <taxon>Rhabditida</taxon>
        <taxon>Spirurina</taxon>
        <taxon>Oxyuridomorpha</taxon>
        <taxon>Oxyuroidea</taxon>
        <taxon>Oxyuridae</taxon>
        <taxon>Syphacia</taxon>
    </lineage>
</organism>
<keyword evidence="7 21" id="KW-0378">Hydrolase</keyword>
<dbReference type="InterPro" id="IPR050749">
    <property type="entry name" value="Glycosyl_Hydrolase_47"/>
</dbReference>
<reference evidence="23" key="1">
    <citation type="submission" date="2017-02" db="UniProtKB">
        <authorList>
            <consortium name="WormBaseParasite"/>
        </authorList>
    </citation>
    <scope>IDENTIFICATION</scope>
</reference>
<dbReference type="GO" id="GO:0005509">
    <property type="term" value="F:calcium ion binding"/>
    <property type="evidence" value="ECO:0007669"/>
    <property type="project" value="InterPro"/>
</dbReference>
<evidence type="ECO:0000256" key="5">
    <source>
        <dbReference type="ARBA" id="ARBA00022692"/>
    </source>
</evidence>
<keyword evidence="11" id="KW-1133">Transmembrane helix</keyword>
<feature type="active site" evidence="18">
    <location>
        <position position="227"/>
    </location>
</feature>
<evidence type="ECO:0000256" key="20">
    <source>
        <dbReference type="PIRSR" id="PIRSR601382-3"/>
    </source>
</evidence>
<proteinExistence type="inferred from homology"/>
<accession>A0A0N5AJW1</accession>
<evidence type="ECO:0000256" key="12">
    <source>
        <dbReference type="ARBA" id="ARBA00023136"/>
    </source>
</evidence>
<evidence type="ECO:0000256" key="3">
    <source>
        <dbReference type="ARBA" id="ARBA00004922"/>
    </source>
</evidence>
<evidence type="ECO:0000256" key="17">
    <source>
        <dbReference type="ARBA" id="ARBA00053655"/>
    </source>
</evidence>
<dbReference type="GO" id="GO:0010498">
    <property type="term" value="P:proteasomal protein catabolic process"/>
    <property type="evidence" value="ECO:0007669"/>
    <property type="project" value="UniProtKB-ARBA"/>
</dbReference>
<feature type="active site" description="Proton donor" evidence="18">
    <location>
        <position position="94"/>
    </location>
</feature>
<dbReference type="PRINTS" id="PR00747">
    <property type="entry name" value="GLYHDRLASE47"/>
</dbReference>
<feature type="active site" description="Proton donor" evidence="18">
    <location>
        <position position="334"/>
    </location>
</feature>
<keyword evidence="10" id="KW-0735">Signal-anchor</keyword>
<evidence type="ECO:0000256" key="7">
    <source>
        <dbReference type="ARBA" id="ARBA00022801"/>
    </source>
</evidence>
<dbReference type="Pfam" id="PF01532">
    <property type="entry name" value="Glyco_hydro_47"/>
    <property type="match status" value="1"/>
</dbReference>
<evidence type="ECO:0000256" key="11">
    <source>
        <dbReference type="ARBA" id="ARBA00022989"/>
    </source>
</evidence>
<evidence type="ECO:0000256" key="6">
    <source>
        <dbReference type="ARBA" id="ARBA00022723"/>
    </source>
</evidence>
<dbReference type="InterPro" id="IPR012341">
    <property type="entry name" value="6hp_glycosidase-like_sf"/>
</dbReference>
<dbReference type="Proteomes" id="UP000046393">
    <property type="component" value="Unplaced"/>
</dbReference>
<evidence type="ECO:0000256" key="9">
    <source>
        <dbReference type="ARBA" id="ARBA00022837"/>
    </source>
</evidence>
<evidence type="ECO:0000256" key="10">
    <source>
        <dbReference type="ARBA" id="ARBA00022968"/>
    </source>
</evidence>
<dbReference type="InterPro" id="IPR036026">
    <property type="entry name" value="Seven-hairpin_glycosidases"/>
</dbReference>
<keyword evidence="9 19" id="KW-0106">Calcium</keyword>
<keyword evidence="5" id="KW-0812">Transmembrane</keyword>
<dbReference type="GO" id="GO:0034976">
    <property type="term" value="P:response to endoplasmic reticulum stress"/>
    <property type="evidence" value="ECO:0007669"/>
    <property type="project" value="UniProtKB-ARBA"/>
</dbReference>
<evidence type="ECO:0000256" key="16">
    <source>
        <dbReference type="ARBA" id="ARBA00048605"/>
    </source>
</evidence>
<dbReference type="SUPFAM" id="SSF48225">
    <property type="entry name" value="Seven-hairpin glycosidases"/>
    <property type="match status" value="1"/>
</dbReference>
<dbReference type="GO" id="GO:0004571">
    <property type="term" value="F:mannosyl-oligosaccharide 1,2-alpha-mannosidase activity"/>
    <property type="evidence" value="ECO:0007669"/>
    <property type="project" value="UniProtKB-EC"/>
</dbReference>
<dbReference type="FunFam" id="1.50.10.10:FF:000010">
    <property type="entry name" value="alpha-1,2-Mannosidase"/>
    <property type="match status" value="1"/>
</dbReference>
<feature type="active site" evidence="18">
    <location>
        <position position="362"/>
    </location>
</feature>
<dbReference type="GO" id="GO:0005789">
    <property type="term" value="C:endoplasmic reticulum membrane"/>
    <property type="evidence" value="ECO:0007669"/>
    <property type="project" value="UniProtKB-SubCell"/>
</dbReference>
<evidence type="ECO:0000256" key="8">
    <source>
        <dbReference type="ARBA" id="ARBA00022824"/>
    </source>
</evidence>
<dbReference type="WBParaSite" id="SMUV_0000475901-mRNA-1">
    <property type="protein sequence ID" value="SMUV_0000475901-mRNA-1"/>
    <property type="gene ID" value="SMUV_0000475901"/>
</dbReference>
<name>A0A0N5AJW1_9BILA</name>
<comment type="similarity">
    <text evidence="4 21">Belongs to the glycosyl hydrolase 47 family.</text>
</comment>
<dbReference type="PANTHER" id="PTHR11742:SF55">
    <property type="entry name" value="ENDOPLASMIC RETICULUM MANNOSYL-OLIGOSACCHARIDE 1,2-ALPHA-MANNOSIDASE"/>
    <property type="match status" value="1"/>
</dbReference>
<evidence type="ECO:0000256" key="1">
    <source>
        <dbReference type="ARBA" id="ARBA00001913"/>
    </source>
</evidence>
<keyword evidence="6 19" id="KW-0479">Metal-binding</keyword>